<gene>
    <name evidence="1" type="ORF">LEP1GSC083_0394</name>
</gene>
<sequence>MLIGAENTVRDLPHLSYVEFMLFKGLWELPPNFDFTDKS</sequence>
<comment type="caution">
    <text evidence="1">The sequence shown here is derived from an EMBL/GenBank/DDBJ whole genome shotgun (WGS) entry which is preliminary data.</text>
</comment>
<protein>
    <submittedName>
        <fullName evidence="1">Uncharacterized protein</fullName>
    </submittedName>
</protein>
<organism evidence="1 2">
    <name type="scientific">Leptospira interrogans serovar Pyrogenes str. L0374</name>
    <dbReference type="NCBI Taxonomy" id="1049928"/>
    <lineage>
        <taxon>Bacteria</taxon>
        <taxon>Pseudomonadati</taxon>
        <taxon>Spirochaetota</taxon>
        <taxon>Spirochaetia</taxon>
        <taxon>Leptospirales</taxon>
        <taxon>Leptospiraceae</taxon>
        <taxon>Leptospira</taxon>
    </lineage>
</organism>
<dbReference type="Proteomes" id="UP000012137">
    <property type="component" value="Unassembled WGS sequence"/>
</dbReference>
<evidence type="ECO:0000313" key="1">
    <source>
        <dbReference type="EMBL" id="EMN30265.1"/>
    </source>
</evidence>
<dbReference type="EMBL" id="AHMZ02000090">
    <property type="protein sequence ID" value="EMN30265.1"/>
    <property type="molecule type" value="Genomic_DNA"/>
</dbReference>
<accession>M6KEM0</accession>
<reference evidence="1 2" key="1">
    <citation type="submission" date="2013-01" db="EMBL/GenBank/DDBJ databases">
        <authorList>
            <person name="Harkins D.M."/>
            <person name="Durkin A.S."/>
            <person name="Brinkac L.M."/>
            <person name="Haft D.H."/>
            <person name="Selengut J.D."/>
            <person name="Sanka R."/>
            <person name="DePew J."/>
            <person name="Purushe J."/>
            <person name="Peacock S.J."/>
            <person name="Thaipadungpanit J."/>
            <person name="Wuthiekanun V.W."/>
            <person name="Day N.P."/>
            <person name="Vinetz J.M."/>
            <person name="Sutton G.G."/>
            <person name="Nierman W.C."/>
            <person name="Fouts D.E."/>
        </authorList>
    </citation>
    <scope>NUCLEOTIDE SEQUENCE [LARGE SCALE GENOMIC DNA]</scope>
    <source>
        <strain evidence="1 2">L0374</strain>
    </source>
</reference>
<evidence type="ECO:0000313" key="2">
    <source>
        <dbReference type="Proteomes" id="UP000012137"/>
    </source>
</evidence>
<dbReference type="AlphaFoldDB" id="M6KEM0"/>
<proteinExistence type="predicted"/>
<name>M6KEM0_LEPIR</name>